<sequence length="107" mass="11978">MTLLAFINQTWKESLASAWRKAKSYHTILKPNKPAENIDSYRPISLTNIITTPTKPEDSWLQLLTSIVSAVCSEFNEELGEELCVKEHVKSPVGEVYKSGKQCVLGP</sequence>
<comment type="caution">
    <text evidence="1">The sequence shown here is derived from an EMBL/GenBank/DDBJ whole genome shotgun (WGS) entry which is preliminary data.</text>
</comment>
<evidence type="ECO:0000313" key="1">
    <source>
        <dbReference type="EMBL" id="GFR14351.1"/>
    </source>
</evidence>
<dbReference type="EMBL" id="BMAO01036962">
    <property type="protein sequence ID" value="GFR14351.1"/>
    <property type="molecule type" value="Genomic_DNA"/>
</dbReference>
<dbReference type="OrthoDB" id="6429725at2759"/>
<organism evidence="1 2">
    <name type="scientific">Trichonephila clavata</name>
    <name type="common">Joro spider</name>
    <name type="synonym">Nephila clavata</name>
    <dbReference type="NCBI Taxonomy" id="2740835"/>
    <lineage>
        <taxon>Eukaryota</taxon>
        <taxon>Metazoa</taxon>
        <taxon>Ecdysozoa</taxon>
        <taxon>Arthropoda</taxon>
        <taxon>Chelicerata</taxon>
        <taxon>Arachnida</taxon>
        <taxon>Araneae</taxon>
        <taxon>Araneomorphae</taxon>
        <taxon>Entelegynae</taxon>
        <taxon>Araneoidea</taxon>
        <taxon>Nephilidae</taxon>
        <taxon>Trichonephila</taxon>
    </lineage>
</organism>
<name>A0A8X6LKR6_TRICU</name>
<dbReference type="Proteomes" id="UP000887116">
    <property type="component" value="Unassembled WGS sequence"/>
</dbReference>
<reference evidence="1" key="1">
    <citation type="submission" date="2020-07" db="EMBL/GenBank/DDBJ databases">
        <title>Multicomponent nature underlies the extraordinary mechanical properties of spider dragline silk.</title>
        <authorList>
            <person name="Kono N."/>
            <person name="Nakamura H."/>
            <person name="Mori M."/>
            <person name="Yoshida Y."/>
            <person name="Ohtoshi R."/>
            <person name="Malay A.D."/>
            <person name="Moran D.A.P."/>
            <person name="Tomita M."/>
            <person name="Numata K."/>
            <person name="Arakawa K."/>
        </authorList>
    </citation>
    <scope>NUCLEOTIDE SEQUENCE</scope>
</reference>
<gene>
    <name evidence="1" type="ORF">TNCT_355721</name>
</gene>
<keyword evidence="2" id="KW-1185">Reference proteome</keyword>
<evidence type="ECO:0000313" key="2">
    <source>
        <dbReference type="Proteomes" id="UP000887116"/>
    </source>
</evidence>
<accession>A0A8X6LKR6</accession>
<proteinExistence type="predicted"/>
<protein>
    <submittedName>
        <fullName evidence="1">Uncharacterized protein</fullName>
    </submittedName>
</protein>
<dbReference type="AlphaFoldDB" id="A0A8X6LKR6"/>